<feature type="compositionally biased region" description="Low complexity" evidence="1">
    <location>
        <begin position="759"/>
        <end position="785"/>
    </location>
</feature>
<feature type="compositionally biased region" description="Basic and acidic residues" evidence="1">
    <location>
        <begin position="685"/>
        <end position="700"/>
    </location>
</feature>
<feature type="compositionally biased region" description="Basic and acidic residues" evidence="1">
    <location>
        <begin position="536"/>
        <end position="587"/>
    </location>
</feature>
<dbReference type="InterPro" id="IPR003096">
    <property type="entry name" value="SM22_calponin"/>
</dbReference>
<keyword evidence="4" id="KW-1185">Reference proteome</keyword>
<dbReference type="PANTHER" id="PTHR47385">
    <property type="entry name" value="CALPONIN"/>
    <property type="match status" value="1"/>
</dbReference>
<name>U4LBQ1_PYROM</name>
<feature type="compositionally biased region" description="Basic and acidic residues" evidence="1">
    <location>
        <begin position="211"/>
        <end position="221"/>
    </location>
</feature>
<organism evidence="3 4">
    <name type="scientific">Pyronema omphalodes (strain CBS 100304)</name>
    <name type="common">Pyronema confluens</name>
    <dbReference type="NCBI Taxonomy" id="1076935"/>
    <lineage>
        <taxon>Eukaryota</taxon>
        <taxon>Fungi</taxon>
        <taxon>Dikarya</taxon>
        <taxon>Ascomycota</taxon>
        <taxon>Pezizomycotina</taxon>
        <taxon>Pezizomycetes</taxon>
        <taxon>Pezizales</taxon>
        <taxon>Pyronemataceae</taxon>
        <taxon>Pyronema</taxon>
    </lineage>
</organism>
<proteinExistence type="predicted"/>
<evidence type="ECO:0000313" key="3">
    <source>
        <dbReference type="EMBL" id="CCX11690.1"/>
    </source>
</evidence>
<feature type="compositionally biased region" description="Polar residues" evidence="1">
    <location>
        <begin position="702"/>
        <end position="714"/>
    </location>
</feature>
<dbReference type="Proteomes" id="UP000018144">
    <property type="component" value="Unassembled WGS sequence"/>
</dbReference>
<protein>
    <submittedName>
        <fullName evidence="3">Similar to Transgelin acc. no. Q08873</fullName>
    </submittedName>
</protein>
<evidence type="ECO:0000313" key="4">
    <source>
        <dbReference type="Proteomes" id="UP000018144"/>
    </source>
</evidence>
<dbReference type="Pfam" id="PF00307">
    <property type="entry name" value="CH"/>
    <property type="match status" value="1"/>
</dbReference>
<dbReference type="GO" id="GO:0015629">
    <property type="term" value="C:actin cytoskeleton"/>
    <property type="evidence" value="ECO:0007669"/>
    <property type="project" value="TreeGrafter"/>
</dbReference>
<feature type="compositionally biased region" description="Basic and acidic residues" evidence="1">
    <location>
        <begin position="716"/>
        <end position="734"/>
    </location>
</feature>
<feature type="compositionally biased region" description="Basic and acidic residues" evidence="1">
    <location>
        <begin position="627"/>
        <end position="644"/>
    </location>
</feature>
<sequence>MSLDKDLARLRRSKYTPEAAAEVSSWIESILGEKLPRGELMDVLKDGTILCKIVNKLGEKPLRFKSSAMPFVQMENIASFLNAITNPPVSLAPHDRFLTVDLFEKKDPAQVLQCLSSFSRVAHNLNPSAFPDTVGGLKAAVPAPPVPAGEKKTLAKPTVSTWSNKDEQGKTAPAWNVAQYGYMGGASQGNQGVMFGGRRQITTAAPLLIPNKEEEVKKKSTDPTTGVRAHTGGGKKDAGLERRKREEEAEQKRMEAEKKREDELMKQYREDFAKKQREERDLKAREELERKEKEEEVRKQREEDARLQREEDAKKQREEDAKRRREEEFRKIREEEMKKLREEDERKQREEELRLQREEEQRLKREAEERRKKEEAERLKKEGEERRKKEEEERIRLAVQRKIEDEERIRLEVQRKIEDEKRRERERELEEALKREQEAQKQAQALLLMRERELEVEAQLKEDALRKAAAIRELKEAEVARHKEQELQRQIDDEIQLQHELELQRKHDAEMEAEKRRWAEEAEEKRNTWQRQQQKGLREVEAELHRQKARVRELEHELDKARERERHLIASFEGDRRLKTERMRVESAELMSTRSPLKPQRTGENRYPASVPTSRMASPRSASGGRDSAELEEERKYLQREWARESIATPPMTEPTDSRPPSTTPRALPTPPPRNLPVPTVRHQSSWEKGDDEKLNKDDYSPSGNDKLSWSNMSFLEREREKERQRQKEWERSQMETQKLATSATKKGEEPAYGYQSNTTTPTSRYGSRTTSYGSTTSSVSSGVPSLTYGSSGLRNVSYGSATSVASSSIPPPVPAHRTTPSNSSLPRSPAPQVRAPSPGVRTFSSSTPKVPIPFKVAPKPPAMVPEARLERLTEKRSTASIREQYLKVGEPRVRLEVKETVPTGQGMGEGRGMPGGW</sequence>
<dbReference type="InterPro" id="IPR036872">
    <property type="entry name" value="CH_dom_sf"/>
</dbReference>
<dbReference type="GO" id="GO:0007015">
    <property type="term" value="P:actin filament organization"/>
    <property type="evidence" value="ECO:0007669"/>
    <property type="project" value="TreeGrafter"/>
</dbReference>
<dbReference type="PROSITE" id="PS50021">
    <property type="entry name" value="CH"/>
    <property type="match status" value="1"/>
</dbReference>
<feature type="region of interest" description="Disordered" evidence="1">
    <location>
        <begin position="514"/>
        <end position="785"/>
    </location>
</feature>
<dbReference type="PANTHER" id="PTHR47385:SF14">
    <property type="entry name" value="TRANSGELIN"/>
    <property type="match status" value="1"/>
</dbReference>
<gene>
    <name evidence="3" type="ORF">PCON_11284</name>
</gene>
<feature type="region of interest" description="Disordered" evidence="1">
    <location>
        <begin position="803"/>
        <end position="861"/>
    </location>
</feature>
<dbReference type="eggNOG" id="KOG2046">
    <property type="taxonomic scope" value="Eukaryota"/>
</dbReference>
<dbReference type="GO" id="GO:0051015">
    <property type="term" value="F:actin filament binding"/>
    <property type="evidence" value="ECO:0007669"/>
    <property type="project" value="TreeGrafter"/>
</dbReference>
<dbReference type="Gene3D" id="1.10.418.10">
    <property type="entry name" value="Calponin-like domain"/>
    <property type="match status" value="1"/>
</dbReference>
<reference evidence="3 4" key="1">
    <citation type="journal article" date="2013" name="PLoS Genet.">
        <title>The genome and development-dependent transcriptomes of Pyronema confluens: a window into fungal evolution.</title>
        <authorList>
            <person name="Traeger S."/>
            <person name="Altegoer F."/>
            <person name="Freitag M."/>
            <person name="Gabaldon T."/>
            <person name="Kempken F."/>
            <person name="Kumar A."/>
            <person name="Marcet-Houben M."/>
            <person name="Poggeler S."/>
            <person name="Stajich J.E."/>
            <person name="Nowrousian M."/>
        </authorList>
    </citation>
    <scope>NUCLEOTIDE SEQUENCE [LARGE SCALE GENOMIC DNA]</scope>
    <source>
        <strain evidence="4">CBS 100304</strain>
        <tissue evidence="3">Vegetative mycelium</tissue>
    </source>
</reference>
<dbReference type="EMBL" id="HF935630">
    <property type="protein sequence ID" value="CCX11690.1"/>
    <property type="molecule type" value="Genomic_DNA"/>
</dbReference>
<dbReference type="AlphaFoldDB" id="U4LBQ1"/>
<dbReference type="SUPFAM" id="SSF47576">
    <property type="entry name" value="Calponin-homology domain, CH-domain"/>
    <property type="match status" value="1"/>
</dbReference>
<dbReference type="InterPro" id="IPR001715">
    <property type="entry name" value="CH_dom"/>
</dbReference>
<dbReference type="STRING" id="1076935.U4LBQ1"/>
<feature type="domain" description="Calponin-homology (CH)" evidence="2">
    <location>
        <begin position="17"/>
        <end position="123"/>
    </location>
</feature>
<dbReference type="PRINTS" id="PR00888">
    <property type="entry name" value="SM22CALPONIN"/>
</dbReference>
<dbReference type="OMA" id="EHYINSA"/>
<feature type="compositionally biased region" description="Gly residues" evidence="1">
    <location>
        <begin position="906"/>
        <end position="918"/>
    </location>
</feature>
<feature type="compositionally biased region" description="Polar residues" evidence="1">
    <location>
        <begin position="735"/>
        <end position="745"/>
    </location>
</feature>
<feature type="compositionally biased region" description="Basic and acidic residues" evidence="1">
    <location>
        <begin position="234"/>
        <end position="327"/>
    </location>
</feature>
<dbReference type="OrthoDB" id="21595at2759"/>
<feature type="region of interest" description="Disordered" evidence="1">
    <location>
        <begin position="205"/>
        <end position="327"/>
    </location>
</feature>
<accession>U4LBQ1</accession>
<dbReference type="SMART" id="SM00033">
    <property type="entry name" value="CH"/>
    <property type="match status" value="1"/>
</dbReference>
<feature type="region of interest" description="Disordered" evidence="1">
    <location>
        <begin position="897"/>
        <end position="918"/>
    </location>
</feature>
<feature type="compositionally biased region" description="Basic and acidic residues" evidence="1">
    <location>
        <begin position="514"/>
        <end position="527"/>
    </location>
</feature>
<feature type="region of interest" description="Disordered" evidence="1">
    <location>
        <begin position="340"/>
        <end position="392"/>
    </location>
</feature>
<evidence type="ECO:0000259" key="2">
    <source>
        <dbReference type="PROSITE" id="PS50021"/>
    </source>
</evidence>
<dbReference type="InterPro" id="IPR050606">
    <property type="entry name" value="Calponin-like"/>
</dbReference>
<dbReference type="eggNOG" id="KOG4307">
    <property type="taxonomic scope" value="Eukaryota"/>
</dbReference>
<evidence type="ECO:0000256" key="1">
    <source>
        <dbReference type="SAM" id="MobiDB-lite"/>
    </source>
</evidence>